<evidence type="ECO:0000313" key="3">
    <source>
        <dbReference type="Proteomes" id="UP000000763"/>
    </source>
</evidence>
<feature type="region of interest" description="Disordered" evidence="1">
    <location>
        <begin position="73"/>
        <end position="92"/>
    </location>
</feature>
<reference evidence="3" key="2">
    <citation type="journal article" date="2008" name="Nucleic Acids Res.">
        <title>The rice annotation project database (RAP-DB): 2008 update.</title>
        <authorList>
            <consortium name="The rice annotation project (RAP)"/>
        </authorList>
    </citation>
    <scope>GENOME REANNOTATION</scope>
    <source>
        <strain evidence="3">cv. Nipponbare</strain>
    </source>
</reference>
<feature type="region of interest" description="Disordered" evidence="1">
    <location>
        <begin position="99"/>
        <end position="127"/>
    </location>
</feature>
<feature type="region of interest" description="Disordered" evidence="1">
    <location>
        <begin position="1"/>
        <end position="45"/>
    </location>
</feature>
<evidence type="ECO:0000256" key="1">
    <source>
        <dbReference type="SAM" id="MobiDB-lite"/>
    </source>
</evidence>
<organism evidence="2 3">
    <name type="scientific">Oryza sativa subsp. japonica</name>
    <name type="common">Rice</name>
    <dbReference type="NCBI Taxonomy" id="39947"/>
    <lineage>
        <taxon>Eukaryota</taxon>
        <taxon>Viridiplantae</taxon>
        <taxon>Streptophyta</taxon>
        <taxon>Embryophyta</taxon>
        <taxon>Tracheophyta</taxon>
        <taxon>Spermatophyta</taxon>
        <taxon>Magnoliopsida</taxon>
        <taxon>Liliopsida</taxon>
        <taxon>Poales</taxon>
        <taxon>Poaceae</taxon>
        <taxon>BOP clade</taxon>
        <taxon>Oryzoideae</taxon>
        <taxon>Oryzeae</taxon>
        <taxon>Oryzinae</taxon>
        <taxon>Oryza</taxon>
        <taxon>Oryza sativa</taxon>
    </lineage>
</organism>
<evidence type="ECO:0000313" key="2">
    <source>
        <dbReference type="EMBL" id="BAD19522.1"/>
    </source>
</evidence>
<accession>A0A0P0VQB1</accession>
<feature type="compositionally biased region" description="Pro residues" evidence="1">
    <location>
        <begin position="22"/>
        <end position="31"/>
    </location>
</feature>
<dbReference type="EMBL" id="AP004846">
    <property type="protein sequence ID" value="BAD19522.1"/>
    <property type="molecule type" value="Genomic_DNA"/>
</dbReference>
<gene>
    <name evidence="2" type="primary">OJ1293_A01.20</name>
</gene>
<sequence length="127" mass="14106">MGGLIRARSFEGGIRVWSTQPEAPPRIPPSTAPSSSRDPVDVDADSWAGWGREHQIERGPQLTCRCRRRFMGGVGKGAPHLSMARRKGRRRPATIAASDRFHPSLTDFAHRPPPVAGGHFHRPRFRP</sequence>
<dbReference type="AlphaFoldDB" id="A0A0P0VQB1"/>
<feature type="compositionally biased region" description="Basic residues" evidence="1">
    <location>
        <begin position="83"/>
        <end position="92"/>
    </location>
</feature>
<reference evidence="3" key="1">
    <citation type="journal article" date="2005" name="Nature">
        <title>The map-based sequence of the rice genome.</title>
        <authorList>
            <consortium name="International rice genome sequencing project (IRGSP)"/>
            <person name="Matsumoto T."/>
            <person name="Wu J."/>
            <person name="Kanamori H."/>
            <person name="Katayose Y."/>
            <person name="Fujisawa M."/>
            <person name="Namiki N."/>
            <person name="Mizuno H."/>
            <person name="Yamamoto K."/>
            <person name="Antonio B.A."/>
            <person name="Baba T."/>
            <person name="Sakata K."/>
            <person name="Nagamura Y."/>
            <person name="Aoki H."/>
            <person name="Arikawa K."/>
            <person name="Arita K."/>
            <person name="Bito T."/>
            <person name="Chiden Y."/>
            <person name="Fujitsuka N."/>
            <person name="Fukunaka R."/>
            <person name="Hamada M."/>
            <person name="Harada C."/>
            <person name="Hayashi A."/>
            <person name="Hijishita S."/>
            <person name="Honda M."/>
            <person name="Hosokawa S."/>
            <person name="Ichikawa Y."/>
            <person name="Idonuma A."/>
            <person name="Iijima M."/>
            <person name="Ikeda M."/>
            <person name="Ikeno M."/>
            <person name="Ito K."/>
            <person name="Ito S."/>
            <person name="Ito T."/>
            <person name="Ito Y."/>
            <person name="Ito Y."/>
            <person name="Iwabuchi A."/>
            <person name="Kamiya K."/>
            <person name="Karasawa W."/>
            <person name="Kurita K."/>
            <person name="Katagiri S."/>
            <person name="Kikuta A."/>
            <person name="Kobayashi H."/>
            <person name="Kobayashi N."/>
            <person name="Machita K."/>
            <person name="Maehara T."/>
            <person name="Masukawa M."/>
            <person name="Mizubayashi T."/>
            <person name="Mukai Y."/>
            <person name="Nagasaki H."/>
            <person name="Nagata Y."/>
            <person name="Naito S."/>
            <person name="Nakashima M."/>
            <person name="Nakama Y."/>
            <person name="Nakamichi Y."/>
            <person name="Nakamura M."/>
            <person name="Meguro A."/>
            <person name="Negishi M."/>
            <person name="Ohta I."/>
            <person name="Ohta T."/>
            <person name="Okamoto M."/>
            <person name="Ono N."/>
            <person name="Saji S."/>
            <person name="Sakaguchi M."/>
            <person name="Sakai K."/>
            <person name="Shibata M."/>
            <person name="Shimokawa T."/>
            <person name="Song J."/>
            <person name="Takazaki Y."/>
            <person name="Terasawa K."/>
            <person name="Tsugane M."/>
            <person name="Tsuji K."/>
            <person name="Ueda S."/>
            <person name="Waki K."/>
            <person name="Yamagata H."/>
            <person name="Yamamoto M."/>
            <person name="Yamamoto S."/>
            <person name="Yamane H."/>
            <person name="Yoshiki S."/>
            <person name="Yoshihara R."/>
            <person name="Yukawa K."/>
            <person name="Zhong H."/>
            <person name="Yano M."/>
            <person name="Yuan Q."/>
            <person name="Ouyang S."/>
            <person name="Liu J."/>
            <person name="Jones K.M."/>
            <person name="Gansberger K."/>
            <person name="Moffat K."/>
            <person name="Hill J."/>
            <person name="Bera J."/>
            <person name="Fadrosh D."/>
            <person name="Jin S."/>
            <person name="Johri S."/>
            <person name="Kim M."/>
            <person name="Overton L."/>
            <person name="Reardon M."/>
            <person name="Tsitrin T."/>
            <person name="Vuong H."/>
            <person name="Weaver B."/>
            <person name="Ciecko A."/>
            <person name="Tallon L."/>
            <person name="Jackson J."/>
            <person name="Pai G."/>
            <person name="Aken S.V."/>
            <person name="Utterback T."/>
            <person name="Reidmuller S."/>
            <person name="Feldblyum T."/>
            <person name="Hsiao J."/>
            <person name="Zismann V."/>
            <person name="Iobst S."/>
            <person name="de Vazeille A.R."/>
            <person name="Buell C.R."/>
            <person name="Ying K."/>
            <person name="Li Y."/>
            <person name="Lu T."/>
            <person name="Huang Y."/>
            <person name="Zhao Q."/>
            <person name="Feng Q."/>
            <person name="Zhang L."/>
            <person name="Zhu J."/>
            <person name="Weng Q."/>
            <person name="Mu J."/>
            <person name="Lu Y."/>
            <person name="Fan D."/>
            <person name="Liu Y."/>
            <person name="Guan J."/>
            <person name="Zhang Y."/>
            <person name="Yu S."/>
            <person name="Liu X."/>
            <person name="Zhang Y."/>
            <person name="Hong G."/>
            <person name="Han B."/>
            <person name="Choisne N."/>
            <person name="Demange N."/>
            <person name="Orjeda G."/>
            <person name="Samain S."/>
            <person name="Cattolico L."/>
            <person name="Pelletier E."/>
            <person name="Couloux A."/>
            <person name="Segurens B."/>
            <person name="Wincker P."/>
            <person name="D'Hont A."/>
            <person name="Scarpelli C."/>
            <person name="Weissenbach J."/>
            <person name="Salanoubat M."/>
            <person name="Quetier F."/>
            <person name="Yu Y."/>
            <person name="Kim H.R."/>
            <person name="Rambo T."/>
            <person name="Currie J."/>
            <person name="Collura K."/>
            <person name="Luo M."/>
            <person name="Yang T."/>
            <person name="Ammiraju J.S.S."/>
            <person name="Engler F."/>
            <person name="Soderlund C."/>
            <person name="Wing R.A."/>
            <person name="Palmer L.E."/>
            <person name="de la Bastide M."/>
            <person name="Spiegel L."/>
            <person name="Nascimento L."/>
            <person name="Zutavern T."/>
            <person name="O'Shaughnessy A."/>
            <person name="Dike S."/>
            <person name="Dedhia N."/>
            <person name="Preston R."/>
            <person name="Balija V."/>
            <person name="McCombie W.R."/>
            <person name="Chow T."/>
            <person name="Chen H."/>
            <person name="Chung M."/>
            <person name="Chen C."/>
            <person name="Shaw J."/>
            <person name="Wu H."/>
            <person name="Hsiao K."/>
            <person name="Chao Y."/>
            <person name="Chu M."/>
            <person name="Cheng C."/>
            <person name="Hour A."/>
            <person name="Lee P."/>
            <person name="Lin S."/>
            <person name="Lin Y."/>
            <person name="Liou J."/>
            <person name="Liu S."/>
            <person name="Hsing Y."/>
            <person name="Raghuvanshi S."/>
            <person name="Mohanty A."/>
            <person name="Bharti A.K."/>
            <person name="Gaur A."/>
            <person name="Gupta V."/>
            <person name="Kumar D."/>
            <person name="Ravi V."/>
            <person name="Vij S."/>
            <person name="Kapur A."/>
            <person name="Khurana P."/>
            <person name="Khurana P."/>
            <person name="Khurana J.P."/>
            <person name="Tyagi A.K."/>
            <person name="Gaikwad K."/>
            <person name="Singh A."/>
            <person name="Dalal V."/>
            <person name="Srivastava S."/>
            <person name="Dixit A."/>
            <person name="Pal A.K."/>
            <person name="Ghazi I.A."/>
            <person name="Yadav M."/>
            <person name="Pandit A."/>
            <person name="Bhargava A."/>
            <person name="Sureshbabu K."/>
            <person name="Batra K."/>
            <person name="Sharma T.R."/>
            <person name="Mohapatra T."/>
            <person name="Singh N.K."/>
            <person name="Messing J."/>
            <person name="Nelson A.B."/>
            <person name="Fuks G."/>
            <person name="Kavchok S."/>
            <person name="Keizer G."/>
            <person name="Linton E."/>
            <person name="Llaca V."/>
            <person name="Song R."/>
            <person name="Tanyolac B."/>
            <person name="Young S."/>
            <person name="Ho-Il K."/>
            <person name="Hahn J.H."/>
            <person name="Sangsakoo G."/>
            <person name="Vanavichit A."/>
            <person name="de Mattos Luiz.A.T."/>
            <person name="Zimmer P.D."/>
            <person name="Malone G."/>
            <person name="Dellagostin O."/>
            <person name="de Oliveira A.C."/>
            <person name="Bevan M."/>
            <person name="Bancroft I."/>
            <person name="Minx P."/>
            <person name="Cordum H."/>
            <person name="Wilson R."/>
            <person name="Cheng Z."/>
            <person name="Jin W."/>
            <person name="Jiang J."/>
            <person name="Leong S.A."/>
            <person name="Iwama H."/>
            <person name="Gojobori T."/>
            <person name="Itoh T."/>
            <person name="Niimura Y."/>
            <person name="Fujii Y."/>
            <person name="Habara T."/>
            <person name="Sakai H."/>
            <person name="Sato Y."/>
            <person name="Wilson G."/>
            <person name="Kumar K."/>
            <person name="McCouch S."/>
            <person name="Juretic N."/>
            <person name="Hoen D."/>
            <person name="Wright S."/>
            <person name="Bruskiewich R."/>
            <person name="Bureau T."/>
            <person name="Miyao A."/>
            <person name="Hirochika H."/>
            <person name="Nishikawa T."/>
            <person name="Kadowaki K."/>
            <person name="Sugiura M."/>
            <person name="Burr B."/>
            <person name="Sasaki T."/>
        </authorList>
    </citation>
    <scope>NUCLEOTIDE SEQUENCE [LARGE SCALE GENOMIC DNA]</scope>
    <source>
        <strain evidence="3">cv. Nipponbare</strain>
    </source>
</reference>
<protein>
    <submittedName>
        <fullName evidence="2">Uncharacterized protein</fullName>
    </submittedName>
</protein>
<name>A0A0P0VQB1_ORYSJ</name>
<dbReference type="Proteomes" id="UP000000763">
    <property type="component" value="Chromosome 2"/>
</dbReference>
<proteinExistence type="predicted"/>